<evidence type="ECO:0000259" key="2">
    <source>
        <dbReference type="SMART" id="SM00903"/>
    </source>
</evidence>
<dbReference type="InterPro" id="IPR050268">
    <property type="entry name" value="NADH-dep_flavin_reductase"/>
</dbReference>
<dbReference type="EMBL" id="AWEZ01000017">
    <property type="protein sequence ID" value="ERL10037.1"/>
    <property type="molecule type" value="Genomic_DNA"/>
</dbReference>
<name>U2V3V2_9ACTN</name>
<dbReference type="Pfam" id="PF01613">
    <property type="entry name" value="Flavin_Reduct"/>
    <property type="match status" value="1"/>
</dbReference>
<dbReference type="GO" id="GO:0010181">
    <property type="term" value="F:FMN binding"/>
    <property type="evidence" value="ECO:0007669"/>
    <property type="project" value="InterPro"/>
</dbReference>
<dbReference type="AlphaFoldDB" id="U2V3V2"/>
<organism evidence="3 4">
    <name type="scientific">Olsenella profusa F0195</name>
    <dbReference type="NCBI Taxonomy" id="1125712"/>
    <lineage>
        <taxon>Bacteria</taxon>
        <taxon>Bacillati</taxon>
        <taxon>Actinomycetota</taxon>
        <taxon>Coriobacteriia</taxon>
        <taxon>Coriobacteriales</taxon>
        <taxon>Atopobiaceae</taxon>
        <taxon>Olsenella</taxon>
    </lineage>
</organism>
<dbReference type="InterPro" id="IPR012349">
    <property type="entry name" value="Split_barrel_FMN-bd"/>
</dbReference>
<dbReference type="PANTHER" id="PTHR30466:SF1">
    <property type="entry name" value="FMN REDUCTASE (NADH) RUTF"/>
    <property type="match status" value="1"/>
</dbReference>
<dbReference type="InterPro" id="IPR002563">
    <property type="entry name" value="Flavin_Rdtase-like_dom"/>
</dbReference>
<keyword evidence="1" id="KW-0560">Oxidoreductase</keyword>
<protein>
    <submittedName>
        <fullName evidence="3">High molecular weight rubredoxin family protein</fullName>
    </submittedName>
</protein>
<dbReference type="RefSeq" id="WP_021725330.1">
    <property type="nucleotide sequence ID" value="NZ_AWEZ01000017.1"/>
</dbReference>
<dbReference type="STRING" id="1125712.HMPREF1316_1419"/>
<dbReference type="eggNOG" id="COG1853">
    <property type="taxonomic scope" value="Bacteria"/>
</dbReference>
<dbReference type="Proteomes" id="UP000016638">
    <property type="component" value="Unassembled WGS sequence"/>
</dbReference>
<keyword evidence="4" id="KW-1185">Reference proteome</keyword>
<evidence type="ECO:0000313" key="4">
    <source>
        <dbReference type="Proteomes" id="UP000016638"/>
    </source>
</evidence>
<comment type="caution">
    <text evidence="3">The sequence shown here is derived from an EMBL/GenBank/DDBJ whole genome shotgun (WGS) entry which is preliminary data.</text>
</comment>
<dbReference type="SUPFAM" id="SSF50475">
    <property type="entry name" value="FMN-binding split barrel"/>
    <property type="match status" value="1"/>
</dbReference>
<dbReference type="PATRIC" id="fig|1125712.3.peg.455"/>
<dbReference type="GO" id="GO:0042602">
    <property type="term" value="F:riboflavin reductase (NADPH) activity"/>
    <property type="evidence" value="ECO:0007669"/>
    <property type="project" value="TreeGrafter"/>
</dbReference>
<dbReference type="PANTHER" id="PTHR30466">
    <property type="entry name" value="FLAVIN REDUCTASE"/>
    <property type="match status" value="1"/>
</dbReference>
<evidence type="ECO:0000256" key="1">
    <source>
        <dbReference type="ARBA" id="ARBA00023002"/>
    </source>
</evidence>
<evidence type="ECO:0000313" key="3">
    <source>
        <dbReference type="EMBL" id="ERL10037.1"/>
    </source>
</evidence>
<proteinExistence type="predicted"/>
<dbReference type="Gene3D" id="2.30.110.10">
    <property type="entry name" value="Electron Transport, Fmn-binding Protein, Chain A"/>
    <property type="match status" value="1"/>
</dbReference>
<sequence>MIDERALWNISAGVYLFTCTDADGKRPIGRTIDAVSQANAKPAIITVSLHKGGHSSHVVKPFGHFSLTVLAKDAPMDLIKGFGLRSSKDNDKFAGLEVRHDEQGVPWVADGALSQISCDVKAILDEGDHLLILGEVTGSQVLAQGEPMTYGYYRSLK</sequence>
<accession>U2V3V2</accession>
<gene>
    <name evidence="3" type="ORF">HMPREF1316_1419</name>
</gene>
<dbReference type="SMART" id="SM00903">
    <property type="entry name" value="Flavin_Reduct"/>
    <property type="match status" value="1"/>
</dbReference>
<feature type="domain" description="Flavin reductase like" evidence="2">
    <location>
        <begin position="7"/>
        <end position="155"/>
    </location>
</feature>
<reference evidence="3 4" key="1">
    <citation type="submission" date="2013-08" db="EMBL/GenBank/DDBJ databases">
        <authorList>
            <person name="Durkin A.S."/>
            <person name="Haft D.R."/>
            <person name="McCorrison J."/>
            <person name="Torralba M."/>
            <person name="Gillis M."/>
            <person name="Haft D.H."/>
            <person name="Methe B."/>
            <person name="Sutton G."/>
            <person name="Nelson K.E."/>
        </authorList>
    </citation>
    <scope>NUCLEOTIDE SEQUENCE [LARGE SCALE GENOMIC DNA]</scope>
    <source>
        <strain evidence="3 4">F0195</strain>
    </source>
</reference>